<gene>
    <name evidence="2" type="ORF">EWE75_19345</name>
</gene>
<dbReference type="GO" id="GO:0016747">
    <property type="term" value="F:acyltransferase activity, transferring groups other than amino-acyl groups"/>
    <property type="evidence" value="ECO:0007669"/>
    <property type="project" value="TreeGrafter"/>
</dbReference>
<accession>A0A4Q6XW35</accession>
<comment type="caution">
    <text evidence="2">The sequence shown here is derived from an EMBL/GenBank/DDBJ whole genome shotgun (WGS) entry which is preliminary data.</text>
</comment>
<dbReference type="SUPFAM" id="SSF53474">
    <property type="entry name" value="alpha/beta-Hydrolases"/>
    <property type="match status" value="1"/>
</dbReference>
<dbReference type="InterPro" id="IPR050583">
    <property type="entry name" value="Mycobacterial_A85_antigen"/>
</dbReference>
<dbReference type="PROSITE" id="PS51257">
    <property type="entry name" value="PROKAR_LIPOPROTEIN"/>
    <property type="match status" value="1"/>
</dbReference>
<dbReference type="Pfam" id="PF00756">
    <property type="entry name" value="Esterase"/>
    <property type="match status" value="1"/>
</dbReference>
<reference evidence="2 3" key="1">
    <citation type="submission" date="2019-02" db="EMBL/GenBank/DDBJ databases">
        <authorList>
            <person name="Li Y."/>
        </authorList>
    </citation>
    <scope>NUCLEOTIDE SEQUENCE [LARGE SCALE GENOMIC DNA]</scope>
    <source>
        <strain evidence="2 3">3-7</strain>
    </source>
</reference>
<sequence>MKHCNSIAILAILGAGSGCAAPASAQQSATSNTCLQKTWRDPPPSYKSVEIQADNRVTFRVCAPLAKDAKLVSADLPDIVPTGMTDGIAAGAVMTRDATGLWSWTTARPVPADTYRFTFQVDGAPVPDPRGTAWSEQVNGVTSVFEVPGPEGAFQTYDEKVRHGTVSVVEYWSKSLGIKRRAHVYTPPGYMRGTTRYPVLYLVHGAGDSDGSWTSVGHAQYILDNLIAAGKAKPMIIVMPTGHTPYKAGQSILTNQDFGNDFLTDLIPTIDRSYRTIATASSRAMAGLSMGGAHTINFGLPHSDLFRYLGIFSMGIGIENPQAEVAAYENANAAALRRGAKEFKLVYYAIGKDDFIFNSSKPMRRIMDRYAIPYVYKESSGGHTWINWRRYLNDFAPIIFK</sequence>
<dbReference type="EMBL" id="SGIS01000037">
    <property type="protein sequence ID" value="RZF61159.1"/>
    <property type="molecule type" value="Genomic_DNA"/>
</dbReference>
<dbReference type="RefSeq" id="WP_130159749.1">
    <property type="nucleotide sequence ID" value="NZ_SGIS01000037.1"/>
</dbReference>
<proteinExistence type="predicted"/>
<dbReference type="SUPFAM" id="SSF81296">
    <property type="entry name" value="E set domains"/>
    <property type="match status" value="1"/>
</dbReference>
<dbReference type="AlphaFoldDB" id="A0A4Q6XW35"/>
<dbReference type="InterPro" id="IPR000801">
    <property type="entry name" value="Esterase-like"/>
</dbReference>
<dbReference type="PANTHER" id="PTHR48098">
    <property type="entry name" value="ENTEROCHELIN ESTERASE-RELATED"/>
    <property type="match status" value="1"/>
</dbReference>
<dbReference type="InterPro" id="IPR029058">
    <property type="entry name" value="AB_hydrolase_fold"/>
</dbReference>
<dbReference type="OrthoDB" id="9784036at2"/>
<evidence type="ECO:0000256" key="1">
    <source>
        <dbReference type="SAM" id="SignalP"/>
    </source>
</evidence>
<feature type="signal peptide" evidence="1">
    <location>
        <begin position="1"/>
        <end position="20"/>
    </location>
</feature>
<evidence type="ECO:0000313" key="3">
    <source>
        <dbReference type="Proteomes" id="UP000292085"/>
    </source>
</evidence>
<dbReference type="PANTHER" id="PTHR48098:SF1">
    <property type="entry name" value="DIACYLGLYCEROL ACYLTRANSFERASE_MYCOLYLTRANSFERASE AG85A"/>
    <property type="match status" value="1"/>
</dbReference>
<protein>
    <submittedName>
        <fullName evidence="2">Esterase</fullName>
    </submittedName>
</protein>
<feature type="chain" id="PRO_5020279811" evidence="1">
    <location>
        <begin position="21"/>
        <end position="401"/>
    </location>
</feature>
<organism evidence="2 3">
    <name type="scientific">Sphingomonas populi</name>
    <dbReference type="NCBI Taxonomy" id="2484750"/>
    <lineage>
        <taxon>Bacteria</taxon>
        <taxon>Pseudomonadati</taxon>
        <taxon>Pseudomonadota</taxon>
        <taxon>Alphaproteobacteria</taxon>
        <taxon>Sphingomonadales</taxon>
        <taxon>Sphingomonadaceae</taxon>
        <taxon>Sphingomonas</taxon>
    </lineage>
</organism>
<dbReference type="Gene3D" id="3.40.50.1820">
    <property type="entry name" value="alpha/beta hydrolase"/>
    <property type="match status" value="1"/>
</dbReference>
<dbReference type="CDD" id="cd11294">
    <property type="entry name" value="E_set_Esterase_like_N"/>
    <property type="match status" value="1"/>
</dbReference>
<dbReference type="Gene3D" id="2.60.40.10">
    <property type="entry name" value="Immunoglobulins"/>
    <property type="match status" value="1"/>
</dbReference>
<keyword evidence="3" id="KW-1185">Reference proteome</keyword>
<name>A0A4Q6XW35_9SPHN</name>
<evidence type="ECO:0000313" key="2">
    <source>
        <dbReference type="EMBL" id="RZF61159.1"/>
    </source>
</evidence>
<keyword evidence="1" id="KW-0732">Signal</keyword>
<dbReference type="Proteomes" id="UP000292085">
    <property type="component" value="Unassembled WGS sequence"/>
</dbReference>
<dbReference type="InterPro" id="IPR014756">
    <property type="entry name" value="Ig_E-set"/>
</dbReference>
<dbReference type="InterPro" id="IPR013783">
    <property type="entry name" value="Ig-like_fold"/>
</dbReference>